<accession>A0ABV1D3Q1</accession>
<dbReference type="Proteomes" id="UP001454086">
    <property type="component" value="Unassembled WGS sequence"/>
</dbReference>
<dbReference type="Pfam" id="PF04074">
    <property type="entry name" value="DUF386"/>
    <property type="match status" value="1"/>
</dbReference>
<dbReference type="SUPFAM" id="SSF51197">
    <property type="entry name" value="Clavaminate synthase-like"/>
    <property type="match status" value="1"/>
</dbReference>
<protein>
    <submittedName>
        <fullName evidence="1">YhcH/YjgK/YiaL family protein</fullName>
    </submittedName>
</protein>
<reference evidence="1 2" key="1">
    <citation type="submission" date="2024-03" db="EMBL/GenBank/DDBJ databases">
        <title>Human intestinal bacterial collection.</title>
        <authorList>
            <person name="Pauvert C."/>
            <person name="Hitch T.C.A."/>
            <person name="Clavel T."/>
        </authorList>
    </citation>
    <scope>NUCLEOTIDE SEQUENCE [LARGE SCALE GENOMIC DNA]</scope>
    <source>
        <strain evidence="1 2">CLA-SR-H021</strain>
    </source>
</reference>
<dbReference type="NCBIfam" id="TIGR00022">
    <property type="entry name" value="YhcH/YjgK/YiaL family protein"/>
    <property type="match status" value="1"/>
</dbReference>
<sequence>MILAHIDAVECGACNLEQIQKAIAYCRNTDASLMKDGRYPLESKDFMVSINERRTGKKEERMPEVHKECAELHYMVSGREYIGYYPDFGDNQVRMDCLREKDALFYEENPGSVEVMLPMMPGSYAIFFPNDVHRPFCQMDEPEHVKMIVIKIRMNTL</sequence>
<dbReference type="PANTHER" id="PTHR34986:SF1">
    <property type="entry name" value="PROTEIN YIAL"/>
    <property type="match status" value="1"/>
</dbReference>
<dbReference type="PANTHER" id="PTHR34986">
    <property type="entry name" value="EVOLVED BETA-GALACTOSIDASE SUBUNIT BETA"/>
    <property type="match status" value="1"/>
</dbReference>
<proteinExistence type="predicted"/>
<comment type="caution">
    <text evidence="1">The sequence shown here is derived from an EMBL/GenBank/DDBJ whole genome shotgun (WGS) entry which is preliminary data.</text>
</comment>
<evidence type="ECO:0000313" key="2">
    <source>
        <dbReference type="Proteomes" id="UP001454086"/>
    </source>
</evidence>
<dbReference type="RefSeq" id="WP_008720203.1">
    <property type="nucleotide sequence ID" value="NZ_JBBMFM010000023.1"/>
</dbReference>
<dbReference type="EMBL" id="JBBMFM010000023">
    <property type="protein sequence ID" value="MEQ2425035.1"/>
    <property type="molecule type" value="Genomic_DNA"/>
</dbReference>
<gene>
    <name evidence="1" type="ORF">WMQ36_08630</name>
</gene>
<dbReference type="Gene3D" id="2.60.120.370">
    <property type="entry name" value="YhcH/YjgK/YiaL"/>
    <property type="match status" value="1"/>
</dbReference>
<evidence type="ECO:0000313" key="1">
    <source>
        <dbReference type="EMBL" id="MEQ2425035.1"/>
    </source>
</evidence>
<keyword evidence="2" id="KW-1185">Reference proteome</keyword>
<dbReference type="InterPro" id="IPR004375">
    <property type="entry name" value="NanQ/TabA/YiaL"/>
</dbReference>
<dbReference type="InterPro" id="IPR037012">
    <property type="entry name" value="NanQ/TabA/YiaL_sf"/>
</dbReference>
<name>A0ABV1D3Q1_9FIRM</name>
<organism evidence="1 2">
    <name type="scientific">Enterocloster hominis</name>
    <name type="common">ex Hitch et al. 2024</name>
    <dbReference type="NCBI Taxonomy" id="1917870"/>
    <lineage>
        <taxon>Bacteria</taxon>
        <taxon>Bacillati</taxon>
        <taxon>Bacillota</taxon>
        <taxon>Clostridia</taxon>
        <taxon>Lachnospirales</taxon>
        <taxon>Lachnospiraceae</taxon>
        <taxon>Enterocloster</taxon>
    </lineage>
</organism>